<dbReference type="InterPro" id="IPR050654">
    <property type="entry name" value="AChE-related_enzymes"/>
</dbReference>
<dbReference type="InterPro" id="IPR029058">
    <property type="entry name" value="AB_hydrolase_fold"/>
</dbReference>
<dbReference type="EC" id="3.1.1.-" evidence="3"/>
<dbReference type="InterPro" id="IPR019826">
    <property type="entry name" value="Carboxylesterase_B_AS"/>
</dbReference>
<dbReference type="SUPFAM" id="SSF53474">
    <property type="entry name" value="alpha/beta-Hydrolases"/>
    <property type="match status" value="1"/>
</dbReference>
<dbReference type="GO" id="GO:0052689">
    <property type="term" value="F:carboxylic ester hydrolase activity"/>
    <property type="evidence" value="ECO:0007669"/>
    <property type="project" value="TreeGrafter"/>
</dbReference>
<dbReference type="PROSITE" id="PS00122">
    <property type="entry name" value="CARBOXYLESTERASE_B_1"/>
    <property type="match status" value="1"/>
</dbReference>
<dbReference type="ESTHER" id="9myco-a0a179vc15">
    <property type="family name" value="Carb_B_Bacteria"/>
</dbReference>
<dbReference type="AlphaFoldDB" id="A0A179VC15"/>
<feature type="domain" description="Carboxylesterase type B" evidence="4">
    <location>
        <begin position="2"/>
        <end position="491"/>
    </location>
</feature>
<reference evidence="5 6" key="1">
    <citation type="submission" date="2016-01" db="EMBL/GenBank/DDBJ databases">
        <title>Mycobacterium immunogenum strain CD11_6 genome sequencing and assembly.</title>
        <authorList>
            <person name="Kaur G."/>
            <person name="Nair G.R."/>
            <person name="Mayilraj S."/>
        </authorList>
    </citation>
    <scope>NUCLEOTIDE SEQUENCE [LARGE SCALE GENOMIC DNA]</scope>
    <source>
        <strain evidence="5 6">CD11-6</strain>
    </source>
</reference>
<dbReference type="PANTHER" id="PTHR43918:SF4">
    <property type="entry name" value="CARBOXYLIC ESTER HYDROLASE"/>
    <property type="match status" value="1"/>
</dbReference>
<dbReference type="Pfam" id="PF00135">
    <property type="entry name" value="COesterase"/>
    <property type="match status" value="1"/>
</dbReference>
<accession>A0A179VC15</accession>
<dbReference type="InterPro" id="IPR002018">
    <property type="entry name" value="CarbesteraseB"/>
</dbReference>
<dbReference type="PANTHER" id="PTHR43918">
    <property type="entry name" value="ACETYLCHOLINESTERASE"/>
    <property type="match status" value="1"/>
</dbReference>
<evidence type="ECO:0000313" key="6">
    <source>
        <dbReference type="Proteomes" id="UP000186919"/>
    </source>
</evidence>
<dbReference type="Proteomes" id="UP000186919">
    <property type="component" value="Unassembled WGS sequence"/>
</dbReference>
<evidence type="ECO:0000256" key="3">
    <source>
        <dbReference type="RuleBase" id="RU361235"/>
    </source>
</evidence>
<evidence type="ECO:0000259" key="4">
    <source>
        <dbReference type="Pfam" id="PF00135"/>
    </source>
</evidence>
<evidence type="ECO:0000313" key="5">
    <source>
        <dbReference type="EMBL" id="OAT69274.1"/>
    </source>
</evidence>
<proteinExistence type="inferred from homology"/>
<gene>
    <name evidence="5" type="ORF">AWB85_21930</name>
</gene>
<name>A0A179VC15_9MYCO</name>
<evidence type="ECO:0000256" key="2">
    <source>
        <dbReference type="ARBA" id="ARBA00022801"/>
    </source>
</evidence>
<keyword evidence="2 3" id="KW-0378">Hydrolase</keyword>
<protein>
    <recommendedName>
        <fullName evidence="3">Carboxylic ester hydrolase</fullName>
        <ecNumber evidence="3">3.1.1.-</ecNumber>
    </recommendedName>
</protein>
<comment type="caution">
    <text evidence="5">The sequence shown here is derived from an EMBL/GenBank/DDBJ whole genome shotgun (WGS) entry which is preliminary data.</text>
</comment>
<dbReference type="Gene3D" id="3.40.50.1820">
    <property type="entry name" value="alpha/beta hydrolase"/>
    <property type="match status" value="1"/>
</dbReference>
<comment type="similarity">
    <text evidence="1 3">Belongs to the type-B carboxylesterase/lipase family.</text>
</comment>
<evidence type="ECO:0000256" key="1">
    <source>
        <dbReference type="ARBA" id="ARBA00005964"/>
    </source>
</evidence>
<dbReference type="EMBL" id="LQYE01000008">
    <property type="protein sequence ID" value="OAT69274.1"/>
    <property type="molecule type" value="Genomic_DNA"/>
</dbReference>
<sequence>MVVTDSGSVGGLRKDQVAAFLGIPYAASPIGALRFAAPEAHAGWTTVLDASHPGPSVPQAPRMRSTRISVLGNSPRDGNEDGCLNLNVWTPADALTDGRLRPVLVFIHGGGFSGGAGGWPWYHGSNLCALGDIVVVTINYRLGALGYLYLPEIGADNLGPQDQGAALRWIRNNISAFGGDPHTVTVSGQSAGAYSTAALAADPATSGLFQRLLLQSPPLALAPQDPADAVEMAAEYTRLLGVDTASDLGSALRALPVEQLLIAFSTLAVQHVGPVGDWRPPLMPVLGGAGMPCTWQQAMTNGAFDSKDFMAGSNGTENTALWQMSNNTAVQKFTREDALCLLPGLAPPTDSYAEACNVEAIYNQYSARLPGRTPGQVFTAITGDWTYRDAIVAIAGHRTTLGHHSYIYQFLRAPRPDPDDLGSTHCAELPFVTGNFEASIDAPMLGSIDDGDRELSRALAGAVVQFVKTGSPNGPGLVNWPSYGSASAPLMLTFDSSRISVAEAY</sequence>
<organism evidence="5 6">
    <name type="scientific">Mycobacteroides immunogenum</name>
    <dbReference type="NCBI Taxonomy" id="83262"/>
    <lineage>
        <taxon>Bacteria</taxon>
        <taxon>Bacillati</taxon>
        <taxon>Actinomycetota</taxon>
        <taxon>Actinomycetes</taxon>
        <taxon>Mycobacteriales</taxon>
        <taxon>Mycobacteriaceae</taxon>
        <taxon>Mycobacteroides</taxon>
    </lineage>
</organism>